<evidence type="ECO:0000256" key="1">
    <source>
        <dbReference type="SAM" id="MobiDB-lite"/>
    </source>
</evidence>
<dbReference type="EMBL" id="CP099423">
    <property type="protein sequence ID" value="USW54874.1"/>
    <property type="molecule type" value="Genomic_DNA"/>
</dbReference>
<feature type="region of interest" description="Disordered" evidence="1">
    <location>
        <begin position="185"/>
        <end position="229"/>
    </location>
</feature>
<proteinExistence type="predicted"/>
<feature type="compositionally biased region" description="Basic and acidic residues" evidence="1">
    <location>
        <begin position="185"/>
        <end position="205"/>
    </location>
</feature>
<accession>A0A9Q9AT05</accession>
<protein>
    <submittedName>
        <fullName evidence="2">Uncharacterized protein</fullName>
    </submittedName>
</protein>
<reference evidence="2" key="1">
    <citation type="submission" date="2022-06" db="EMBL/GenBank/DDBJ databases">
        <title>Complete genome sequences of two strains of the flax pathogen Septoria linicola.</title>
        <authorList>
            <person name="Lapalu N."/>
            <person name="Simon A."/>
            <person name="Demenou B."/>
            <person name="Paumier D."/>
            <person name="Guillot M.-P."/>
            <person name="Gout L."/>
            <person name="Valade R."/>
        </authorList>
    </citation>
    <scope>NUCLEOTIDE SEQUENCE</scope>
    <source>
        <strain evidence="2">SE15195</strain>
    </source>
</reference>
<evidence type="ECO:0000313" key="3">
    <source>
        <dbReference type="Proteomes" id="UP001056384"/>
    </source>
</evidence>
<gene>
    <name evidence="2" type="ORF">Slin15195_G081930</name>
</gene>
<feature type="compositionally biased region" description="Polar residues" evidence="1">
    <location>
        <begin position="219"/>
        <end position="229"/>
    </location>
</feature>
<organism evidence="2 3">
    <name type="scientific">Septoria linicola</name>
    <dbReference type="NCBI Taxonomy" id="215465"/>
    <lineage>
        <taxon>Eukaryota</taxon>
        <taxon>Fungi</taxon>
        <taxon>Dikarya</taxon>
        <taxon>Ascomycota</taxon>
        <taxon>Pezizomycotina</taxon>
        <taxon>Dothideomycetes</taxon>
        <taxon>Dothideomycetidae</taxon>
        <taxon>Mycosphaerellales</taxon>
        <taxon>Mycosphaerellaceae</taxon>
        <taxon>Septoria</taxon>
    </lineage>
</organism>
<evidence type="ECO:0000313" key="2">
    <source>
        <dbReference type="EMBL" id="USW54874.1"/>
    </source>
</evidence>
<dbReference type="AlphaFoldDB" id="A0A9Q9AT05"/>
<dbReference type="Proteomes" id="UP001056384">
    <property type="component" value="Chromosome 6"/>
</dbReference>
<name>A0A9Q9AT05_9PEZI</name>
<keyword evidence="3" id="KW-1185">Reference proteome</keyword>
<sequence length="229" mass="24934">MTHPVTTPKTSEEALEKAEDYNQLLKVVFNPSHYYDLPWELMSMIYRDALVGFHESLTIITTSSGCSTIVEDGNDELKTLLSVSKSFSSKLPSYLDRSLPTHKSLSAKLYLAGEQSITTFHIKNLDKMLPSSAVGLYINIECDVIPGLPEPQLASAGNTTAIKRTFDMRAATCTESTFAAADASHGAEHAFHEQDSHSRPSEAEAHTTISSGHEGASPLKTTNQMANSL</sequence>